<reference evidence="2 3" key="1">
    <citation type="submission" date="2015-06" db="EMBL/GenBank/DDBJ databases">
        <title>Draft genome of the ant-associated black yeast Phialophora attae CBS 131958.</title>
        <authorList>
            <person name="Moreno L.F."/>
            <person name="Stielow B.J."/>
            <person name="de Hoog S."/>
            <person name="Vicente V.A."/>
            <person name="Weiss V.A."/>
            <person name="de Vries M."/>
            <person name="Cruz L.M."/>
            <person name="Souza E.M."/>
        </authorList>
    </citation>
    <scope>NUCLEOTIDE SEQUENCE [LARGE SCALE GENOMIC DNA]</scope>
    <source>
        <strain evidence="2 3">CBS 131958</strain>
    </source>
</reference>
<name>A0A0N1HG70_9EURO</name>
<gene>
    <name evidence="2" type="ORF">AB675_8337</name>
</gene>
<dbReference type="GeneID" id="28740655"/>
<accession>A0A0N1HG70</accession>
<feature type="compositionally biased region" description="Basic residues" evidence="1">
    <location>
        <begin position="34"/>
        <end position="44"/>
    </location>
</feature>
<evidence type="ECO:0008006" key="4">
    <source>
        <dbReference type="Google" id="ProtNLM"/>
    </source>
</evidence>
<dbReference type="VEuPathDB" id="FungiDB:AB675_8337"/>
<dbReference type="OrthoDB" id="4130961at2759"/>
<feature type="region of interest" description="Disordered" evidence="1">
    <location>
        <begin position="34"/>
        <end position="53"/>
    </location>
</feature>
<evidence type="ECO:0000256" key="1">
    <source>
        <dbReference type="SAM" id="MobiDB-lite"/>
    </source>
</evidence>
<evidence type="ECO:0000313" key="2">
    <source>
        <dbReference type="EMBL" id="KPI44475.1"/>
    </source>
</evidence>
<sequence>MPRSGSQNAEQQHLFIVHGEDSRRNFSRSVGHARRTQAVRRHHQQRESAKNAAGYARGLVGWRTADPAHGSRSTGRELVFRVRGDVPNRRVTPGTEATADQPREEGSIQSAVDNGLRADPFNSFPSDNSRAAMHAVDFYINIWSMYKRGAIDVFLGLNTQIDLCWPIALQDDMLFDATLTVSRVAYCVSSSRPAEDDAFFLKHKQLALAKLRQRVVEHAPGGEPTEAVVFTVSRLLSISYMTLDDASFQMHFNALQNITRSYMRHRTADDQMTRVVASRIKSWTPLFEYRQSRTGFGQGALQPAQHLPPITRLPAVLPDDLRRKVLALPSGFAHLAVGGAFSTQTVNLMAGMQDVLARLEAADGSDTGDVTEHHLWVMKQELIDLLASLEIDAFEQQVCQGLLALAIALPRIYRIGPSDVCSLSKGVPSIVENPPLERIVKAFLYLKFSGKLQSSLHNLCLQWCALAVGCCCFLVPDSAGSIQTKGHIALLSITERLVPESKNEPWAPFEKDLRAPFFWPDKMVSIWKYIYLESVKRQAKWEKNGLMKMGMPSRDKVEYMVLRDARGGLPAISEGLPWSIDRAQSRELPQVAAINGILEQPGDV</sequence>
<organism evidence="2 3">
    <name type="scientific">Cyphellophora attinorum</name>
    <dbReference type="NCBI Taxonomy" id="1664694"/>
    <lineage>
        <taxon>Eukaryota</taxon>
        <taxon>Fungi</taxon>
        <taxon>Dikarya</taxon>
        <taxon>Ascomycota</taxon>
        <taxon>Pezizomycotina</taxon>
        <taxon>Eurotiomycetes</taxon>
        <taxon>Chaetothyriomycetidae</taxon>
        <taxon>Chaetothyriales</taxon>
        <taxon>Cyphellophoraceae</taxon>
        <taxon>Cyphellophora</taxon>
    </lineage>
</organism>
<keyword evidence="3" id="KW-1185">Reference proteome</keyword>
<dbReference type="AlphaFoldDB" id="A0A0N1HG70"/>
<dbReference type="EMBL" id="LFJN01000003">
    <property type="protein sequence ID" value="KPI44475.1"/>
    <property type="molecule type" value="Genomic_DNA"/>
</dbReference>
<proteinExistence type="predicted"/>
<dbReference type="Proteomes" id="UP000038010">
    <property type="component" value="Unassembled WGS sequence"/>
</dbReference>
<protein>
    <recommendedName>
        <fullName evidence="4">Transcription factor domain-containing protein</fullName>
    </recommendedName>
</protein>
<comment type="caution">
    <text evidence="2">The sequence shown here is derived from an EMBL/GenBank/DDBJ whole genome shotgun (WGS) entry which is preliminary data.</text>
</comment>
<feature type="region of interest" description="Disordered" evidence="1">
    <location>
        <begin position="86"/>
        <end position="107"/>
    </location>
</feature>
<evidence type="ECO:0000313" key="3">
    <source>
        <dbReference type="Proteomes" id="UP000038010"/>
    </source>
</evidence>
<dbReference type="RefSeq" id="XP_018004438.1">
    <property type="nucleotide sequence ID" value="XM_018148775.1"/>
</dbReference>